<dbReference type="PATRIC" id="fig|1408189.4.peg.304"/>
<dbReference type="InterPro" id="IPR002569">
    <property type="entry name" value="Met_Sox_Rdtase_MsrA_dom"/>
</dbReference>
<evidence type="ECO:0000256" key="1">
    <source>
        <dbReference type="ARBA" id="ARBA00023002"/>
    </source>
</evidence>
<dbReference type="Pfam" id="PF01625">
    <property type="entry name" value="PMSR"/>
    <property type="match status" value="1"/>
</dbReference>
<accession>A0A0K2GXW1</accession>
<comment type="similarity">
    <text evidence="4">Belongs to the MsrA Met sulfoxide reductase family.</text>
</comment>
<evidence type="ECO:0000256" key="2">
    <source>
        <dbReference type="ARBA" id="ARBA00047806"/>
    </source>
</evidence>
<dbReference type="SUPFAM" id="SSF55068">
    <property type="entry name" value="Peptide methionine sulfoxide reductase"/>
    <property type="match status" value="1"/>
</dbReference>
<dbReference type="GO" id="GO:0033744">
    <property type="term" value="F:L-methionine:thioredoxin-disulfide S-oxidoreductase activity"/>
    <property type="evidence" value="ECO:0007669"/>
    <property type="project" value="RHEA"/>
</dbReference>
<dbReference type="RefSeq" id="WP_053411406.1">
    <property type="nucleotide sequence ID" value="NZ_CP006841.1"/>
</dbReference>
<comment type="function">
    <text evidence="4">Has an important function as a repair enzyme for proteins that have been inactivated by oxidation. Catalyzes the reversible oxidation-reduction of methionine sulfoxide in proteins to methionine.</text>
</comment>
<dbReference type="InterPro" id="IPR050162">
    <property type="entry name" value="MsrA_MetSO_reductase"/>
</dbReference>
<dbReference type="EC" id="1.8.4.11" evidence="4"/>
<dbReference type="Proteomes" id="UP000058446">
    <property type="component" value="Chromosome"/>
</dbReference>
<dbReference type="GO" id="GO:0008113">
    <property type="term" value="F:peptide-methionine (S)-S-oxide reductase activity"/>
    <property type="evidence" value="ECO:0007669"/>
    <property type="project" value="UniProtKB-UniRule"/>
</dbReference>
<dbReference type="InterPro" id="IPR036509">
    <property type="entry name" value="Met_Sox_Rdtase_MsrA_sf"/>
</dbReference>
<reference evidence="6 7" key="1">
    <citation type="submission" date="2013-10" db="EMBL/GenBank/DDBJ databases">
        <title>Complete genome sequence of Corynebacterium lactis DSM 45799(T), isolated from raw cow milk.</title>
        <authorList>
            <person name="Ruckert C."/>
            <person name="Albersmeier A."/>
            <person name="Lipski A."/>
            <person name="Kalinowski J."/>
        </authorList>
    </citation>
    <scope>NUCLEOTIDE SEQUENCE [LARGE SCALE GENOMIC DNA]</scope>
    <source>
        <strain evidence="6 7">RW2-5</strain>
    </source>
</reference>
<dbReference type="GO" id="GO:0034599">
    <property type="term" value="P:cellular response to oxidative stress"/>
    <property type="evidence" value="ECO:0007669"/>
    <property type="project" value="TreeGrafter"/>
</dbReference>
<keyword evidence="1 4" id="KW-0560">Oxidoreductase</keyword>
<organism evidence="6 7">
    <name type="scientific">Corynebacterium lactis RW2-5</name>
    <dbReference type="NCBI Taxonomy" id="1408189"/>
    <lineage>
        <taxon>Bacteria</taxon>
        <taxon>Bacillati</taxon>
        <taxon>Actinomycetota</taxon>
        <taxon>Actinomycetes</taxon>
        <taxon>Mycobacteriales</taxon>
        <taxon>Corynebacteriaceae</taxon>
        <taxon>Corynebacterium</taxon>
    </lineage>
</organism>
<dbReference type="GO" id="GO:0005737">
    <property type="term" value="C:cytoplasm"/>
    <property type="evidence" value="ECO:0007669"/>
    <property type="project" value="TreeGrafter"/>
</dbReference>
<keyword evidence="7" id="KW-1185">Reference proteome</keyword>
<dbReference type="KEGG" id="clw:CLAC_01525"/>
<comment type="catalytic activity">
    <reaction evidence="2 4">
        <text>L-methionyl-[protein] + [thioredoxin]-disulfide + H2O = L-methionyl-(S)-S-oxide-[protein] + [thioredoxin]-dithiol</text>
        <dbReference type="Rhea" id="RHEA:14217"/>
        <dbReference type="Rhea" id="RHEA-COMP:10698"/>
        <dbReference type="Rhea" id="RHEA-COMP:10700"/>
        <dbReference type="Rhea" id="RHEA-COMP:12313"/>
        <dbReference type="Rhea" id="RHEA-COMP:12315"/>
        <dbReference type="ChEBI" id="CHEBI:15377"/>
        <dbReference type="ChEBI" id="CHEBI:16044"/>
        <dbReference type="ChEBI" id="CHEBI:29950"/>
        <dbReference type="ChEBI" id="CHEBI:44120"/>
        <dbReference type="ChEBI" id="CHEBI:50058"/>
        <dbReference type="EC" id="1.8.4.11"/>
    </reaction>
</comment>
<dbReference type="Gene3D" id="3.30.1060.10">
    <property type="entry name" value="Peptide methionine sulphoxide reductase MsrA"/>
    <property type="match status" value="1"/>
</dbReference>
<evidence type="ECO:0000259" key="5">
    <source>
        <dbReference type="Pfam" id="PF01625"/>
    </source>
</evidence>
<dbReference type="NCBIfam" id="TIGR00401">
    <property type="entry name" value="msrA"/>
    <property type="match status" value="1"/>
</dbReference>
<evidence type="ECO:0000256" key="4">
    <source>
        <dbReference type="HAMAP-Rule" id="MF_01401"/>
    </source>
</evidence>
<proteinExistence type="inferred from homology"/>
<dbReference type="PANTHER" id="PTHR42799">
    <property type="entry name" value="MITOCHONDRIAL PEPTIDE METHIONINE SULFOXIDE REDUCTASE"/>
    <property type="match status" value="1"/>
</dbReference>
<evidence type="ECO:0000256" key="3">
    <source>
        <dbReference type="ARBA" id="ARBA00048782"/>
    </source>
</evidence>
<dbReference type="STRING" id="1408189.CLAC_01525"/>
<evidence type="ECO:0000313" key="7">
    <source>
        <dbReference type="Proteomes" id="UP000058446"/>
    </source>
</evidence>
<feature type="active site" evidence="4">
    <location>
        <position position="56"/>
    </location>
</feature>
<name>A0A0K2GXW1_9CORY</name>
<dbReference type="AlphaFoldDB" id="A0A0K2GXW1"/>
<dbReference type="OrthoDB" id="4174719at2"/>
<dbReference type="PANTHER" id="PTHR42799:SF2">
    <property type="entry name" value="MITOCHONDRIAL PEPTIDE METHIONINE SULFOXIDE REDUCTASE"/>
    <property type="match status" value="1"/>
</dbReference>
<sequence>MGWLFGKTAQLVSEDEALKGGSHPVLENPRPHAVLGTPITGPWEEGQEVVYIGIGCYWGAEKLFWQTPGVVSTSVGFAGGVTPNPTYRETCTGRTNHTEVVEVVYDPAQVSFDQLVAKAFEAHDPTQGYRQGNDVGTQYRSAIYTTTEQQAERARAIAAAYAPRLADAGLGPITTEIKPLSETPAGEYYRAEDEHQQYLHKNPHGYCPVHSTGVACSPEV</sequence>
<protein>
    <recommendedName>
        <fullName evidence="4">Peptide methionine sulfoxide reductase MsrA</fullName>
        <shortName evidence="4">Protein-methionine-S-oxide reductase</shortName>
        <ecNumber evidence="4">1.8.4.11</ecNumber>
    </recommendedName>
    <alternativeName>
        <fullName evidence="4">Peptide-methionine (S)-S-oxide reductase</fullName>
        <shortName evidence="4">Peptide Met(O) reductase</shortName>
    </alternativeName>
</protein>
<feature type="domain" description="Peptide methionine sulphoxide reductase MsrA" evidence="5">
    <location>
        <begin position="50"/>
        <end position="207"/>
    </location>
</feature>
<evidence type="ECO:0000313" key="6">
    <source>
        <dbReference type="EMBL" id="ALA66630.1"/>
    </source>
</evidence>
<comment type="catalytic activity">
    <reaction evidence="3 4">
        <text>[thioredoxin]-disulfide + L-methionine + H2O = L-methionine (S)-S-oxide + [thioredoxin]-dithiol</text>
        <dbReference type="Rhea" id="RHEA:19993"/>
        <dbReference type="Rhea" id="RHEA-COMP:10698"/>
        <dbReference type="Rhea" id="RHEA-COMP:10700"/>
        <dbReference type="ChEBI" id="CHEBI:15377"/>
        <dbReference type="ChEBI" id="CHEBI:29950"/>
        <dbReference type="ChEBI" id="CHEBI:50058"/>
        <dbReference type="ChEBI" id="CHEBI:57844"/>
        <dbReference type="ChEBI" id="CHEBI:58772"/>
        <dbReference type="EC" id="1.8.4.11"/>
    </reaction>
</comment>
<gene>
    <name evidence="4" type="primary">msrA</name>
    <name evidence="6" type="ORF">CLAC_01525</name>
</gene>
<dbReference type="HAMAP" id="MF_01401">
    <property type="entry name" value="MsrA"/>
    <property type="match status" value="1"/>
</dbReference>
<dbReference type="EMBL" id="CP006841">
    <property type="protein sequence ID" value="ALA66630.1"/>
    <property type="molecule type" value="Genomic_DNA"/>
</dbReference>